<evidence type="ECO:0000313" key="16">
    <source>
        <dbReference type="EMBL" id="KAL0271147.1"/>
    </source>
</evidence>
<dbReference type="InterPro" id="IPR015795">
    <property type="entry name" value="Pyrv_Knase_C"/>
</dbReference>
<evidence type="ECO:0000256" key="5">
    <source>
        <dbReference type="ARBA" id="ARBA00022679"/>
    </source>
</evidence>
<dbReference type="SUPFAM" id="SSF52935">
    <property type="entry name" value="PK C-terminal domain-like"/>
    <property type="match status" value="1"/>
</dbReference>
<dbReference type="SUPFAM" id="SSF51621">
    <property type="entry name" value="Phosphoenolpyruvate/pyruvate domain"/>
    <property type="match status" value="1"/>
</dbReference>
<feature type="domain" description="Pyruvate kinase barrel" evidence="14">
    <location>
        <begin position="120"/>
        <end position="441"/>
    </location>
</feature>
<name>A0AAW2HNN6_9NEOP</name>
<dbReference type="Gene3D" id="2.40.33.10">
    <property type="entry name" value="PK beta-barrel domain-like"/>
    <property type="match status" value="1"/>
</dbReference>
<evidence type="ECO:0000259" key="14">
    <source>
        <dbReference type="Pfam" id="PF00224"/>
    </source>
</evidence>
<comment type="catalytic activity">
    <reaction evidence="13">
        <text>pyruvate + ATP = phosphoenolpyruvate + ADP + H(+)</text>
        <dbReference type="Rhea" id="RHEA:18157"/>
        <dbReference type="ChEBI" id="CHEBI:15361"/>
        <dbReference type="ChEBI" id="CHEBI:15378"/>
        <dbReference type="ChEBI" id="CHEBI:30616"/>
        <dbReference type="ChEBI" id="CHEBI:58702"/>
        <dbReference type="ChEBI" id="CHEBI:456216"/>
        <dbReference type="EC" id="2.7.1.40"/>
    </reaction>
</comment>
<comment type="caution">
    <text evidence="16">The sequence shown here is derived from an EMBL/GenBank/DDBJ whole genome shotgun (WGS) entry which is preliminary data.</text>
</comment>
<reference evidence="16" key="1">
    <citation type="journal article" date="2024" name="Gigascience">
        <title>Chromosome-level genome of the poultry shaft louse Menopon gallinae provides insight into the host-switching and adaptive evolution of parasitic lice.</title>
        <authorList>
            <person name="Xu Y."/>
            <person name="Ma L."/>
            <person name="Liu S."/>
            <person name="Liang Y."/>
            <person name="Liu Q."/>
            <person name="He Z."/>
            <person name="Tian L."/>
            <person name="Duan Y."/>
            <person name="Cai W."/>
            <person name="Li H."/>
            <person name="Song F."/>
        </authorList>
    </citation>
    <scope>NUCLEOTIDE SEQUENCE</scope>
    <source>
        <strain evidence="16">Cailab_2023a</strain>
    </source>
</reference>
<dbReference type="EMBL" id="JARGDH010000004">
    <property type="protein sequence ID" value="KAL0271147.1"/>
    <property type="molecule type" value="Genomic_DNA"/>
</dbReference>
<keyword evidence="11 13" id="KW-0324">Glycolysis</keyword>
<comment type="cofactor">
    <cofactor evidence="1">
        <name>K(+)</name>
        <dbReference type="ChEBI" id="CHEBI:29103"/>
    </cofactor>
</comment>
<accession>A0AAW2HNN6</accession>
<evidence type="ECO:0000259" key="15">
    <source>
        <dbReference type="Pfam" id="PF02887"/>
    </source>
</evidence>
<evidence type="ECO:0000256" key="10">
    <source>
        <dbReference type="ARBA" id="ARBA00022842"/>
    </source>
</evidence>
<dbReference type="GO" id="GO:0005524">
    <property type="term" value="F:ATP binding"/>
    <property type="evidence" value="ECO:0007669"/>
    <property type="project" value="UniProtKB-KW"/>
</dbReference>
<proteinExistence type="inferred from homology"/>
<keyword evidence="12" id="KW-0670">Pyruvate</keyword>
<evidence type="ECO:0000256" key="1">
    <source>
        <dbReference type="ARBA" id="ARBA00001958"/>
    </source>
</evidence>
<dbReference type="AlphaFoldDB" id="A0AAW2HNN6"/>
<dbReference type="InterPro" id="IPR001697">
    <property type="entry name" value="Pyr_Knase"/>
</dbReference>
<dbReference type="Pfam" id="PF02887">
    <property type="entry name" value="PK_C"/>
    <property type="match status" value="1"/>
</dbReference>
<comment type="pathway">
    <text evidence="2 13">Carbohydrate degradation; glycolysis; pyruvate from D-glyceraldehyde 3-phosphate: step 5/5.</text>
</comment>
<evidence type="ECO:0000256" key="11">
    <source>
        <dbReference type="ARBA" id="ARBA00023152"/>
    </source>
</evidence>
<dbReference type="InterPro" id="IPR036918">
    <property type="entry name" value="Pyrv_Knase_C_sf"/>
</dbReference>
<protein>
    <recommendedName>
        <fullName evidence="4 13">Pyruvate kinase</fullName>
        <ecNumber evidence="4 13">2.7.1.40</ecNumber>
    </recommendedName>
</protein>
<keyword evidence="10 13" id="KW-0460">Magnesium</keyword>
<dbReference type="SUPFAM" id="SSF50800">
    <property type="entry name" value="PK beta-barrel domain-like"/>
    <property type="match status" value="1"/>
</dbReference>
<feature type="domain" description="Pyruvate kinase C-terminal" evidence="15">
    <location>
        <begin position="483"/>
        <end position="600"/>
    </location>
</feature>
<evidence type="ECO:0000256" key="8">
    <source>
        <dbReference type="ARBA" id="ARBA00022777"/>
    </source>
</evidence>
<dbReference type="PRINTS" id="PR01050">
    <property type="entry name" value="PYRUVTKNASE"/>
</dbReference>
<dbReference type="GO" id="GO:0016301">
    <property type="term" value="F:kinase activity"/>
    <property type="evidence" value="ECO:0007669"/>
    <property type="project" value="UniProtKB-KW"/>
</dbReference>
<dbReference type="EC" id="2.7.1.40" evidence="4 13"/>
<keyword evidence="5 13" id="KW-0808">Transferase</keyword>
<organism evidence="16">
    <name type="scientific">Menopon gallinae</name>
    <name type="common">poultry shaft louse</name>
    <dbReference type="NCBI Taxonomy" id="328185"/>
    <lineage>
        <taxon>Eukaryota</taxon>
        <taxon>Metazoa</taxon>
        <taxon>Ecdysozoa</taxon>
        <taxon>Arthropoda</taxon>
        <taxon>Hexapoda</taxon>
        <taxon>Insecta</taxon>
        <taxon>Pterygota</taxon>
        <taxon>Neoptera</taxon>
        <taxon>Paraneoptera</taxon>
        <taxon>Psocodea</taxon>
        <taxon>Troctomorpha</taxon>
        <taxon>Phthiraptera</taxon>
        <taxon>Amblycera</taxon>
        <taxon>Menoponidae</taxon>
        <taxon>Menopon</taxon>
    </lineage>
</organism>
<keyword evidence="8 13" id="KW-0418">Kinase</keyword>
<sequence>MSRSGVEAGNEEASSPLLISSKVKHKKPCSRKDDLYIQEECESKISICSDVSTEVGNLVERLHVDPTRVDDGIPEHWPLLDVDLQDTEGKNPNQLIASRDLLMLNHMAHLRVDSMPFKFRQPAIIGTLGPACTTVEEVYELMDGGMNIGRVNMSHIDRCSKRNHFQNIIEAGNRYGLEMDFSVPFGTMMDLKGPEIRTGMLQTVNYNPAVTEVKLQRGQTIRLTIDKNFENLCSDKFIYVDYEGLPLYAQPGMEIFISGRNIKLLVDFVDGLQIVCTVVTEGALRSFQQVHVPMLTMPMPAITEYDWECVELAVEMDVDIIVIPKTRNEEIVYKVKGFLDKKELKQRILVFAKISNYEGVRNIDAIIEAADGIVIHKHDLSLEIPCAKIFVAQKEIIAKCNKAAKPVVCCVELKSSPGEIAQYIIDGADCLMLTEETALGSNGPCAVETLSQIIREADAATSRLNFHSDLVELLPRTIEPTVAITMAAVETADKVQAAAILTITTTGRTAQLLSWFRPRCPVIAVTRFGRVARQLNMWRAVMPLVYYGPLEDDWFEDCNSRLRYAIAYGKDRKVIQPGDPLVLVTGYRKNAGFTNCLRVIFVTM</sequence>
<evidence type="ECO:0000256" key="6">
    <source>
        <dbReference type="ARBA" id="ARBA00022723"/>
    </source>
</evidence>
<evidence type="ECO:0000256" key="7">
    <source>
        <dbReference type="ARBA" id="ARBA00022741"/>
    </source>
</evidence>
<dbReference type="Gene3D" id="3.40.1380.20">
    <property type="entry name" value="Pyruvate kinase, C-terminal domain"/>
    <property type="match status" value="1"/>
</dbReference>
<dbReference type="InterPro" id="IPR015806">
    <property type="entry name" value="Pyrv_Knase_insert_dom_sf"/>
</dbReference>
<dbReference type="GO" id="GO:0030955">
    <property type="term" value="F:potassium ion binding"/>
    <property type="evidence" value="ECO:0007669"/>
    <property type="project" value="InterPro"/>
</dbReference>
<dbReference type="Gene3D" id="3.20.20.60">
    <property type="entry name" value="Phosphoenolpyruvate-binding domains"/>
    <property type="match status" value="1"/>
</dbReference>
<dbReference type="Pfam" id="PF00224">
    <property type="entry name" value="PK"/>
    <property type="match status" value="1"/>
</dbReference>
<evidence type="ECO:0000256" key="4">
    <source>
        <dbReference type="ARBA" id="ARBA00012142"/>
    </source>
</evidence>
<evidence type="ECO:0000256" key="12">
    <source>
        <dbReference type="ARBA" id="ARBA00023317"/>
    </source>
</evidence>
<dbReference type="InterPro" id="IPR011037">
    <property type="entry name" value="Pyrv_Knase-like_insert_dom_sf"/>
</dbReference>
<comment type="similarity">
    <text evidence="3 13">Belongs to the pyruvate kinase family.</text>
</comment>
<keyword evidence="7" id="KW-0547">Nucleotide-binding</keyword>
<evidence type="ECO:0000256" key="3">
    <source>
        <dbReference type="ARBA" id="ARBA00008663"/>
    </source>
</evidence>
<keyword evidence="9" id="KW-0067">ATP-binding</keyword>
<dbReference type="InterPro" id="IPR015793">
    <property type="entry name" value="Pyrv_Knase_brl"/>
</dbReference>
<keyword evidence="6" id="KW-0479">Metal-binding</keyword>
<dbReference type="InterPro" id="IPR015813">
    <property type="entry name" value="Pyrv/PenolPyrv_kinase-like_dom"/>
</dbReference>
<evidence type="ECO:0000256" key="13">
    <source>
        <dbReference type="RuleBase" id="RU000504"/>
    </source>
</evidence>
<gene>
    <name evidence="16" type="ORF">PYX00_008337</name>
</gene>
<dbReference type="PANTHER" id="PTHR11817">
    <property type="entry name" value="PYRUVATE KINASE"/>
    <property type="match status" value="1"/>
</dbReference>
<dbReference type="InterPro" id="IPR040442">
    <property type="entry name" value="Pyrv_kinase-like_dom_sf"/>
</dbReference>
<dbReference type="GO" id="GO:0004743">
    <property type="term" value="F:pyruvate kinase activity"/>
    <property type="evidence" value="ECO:0007669"/>
    <property type="project" value="UniProtKB-EC"/>
</dbReference>
<dbReference type="GO" id="GO:0000287">
    <property type="term" value="F:magnesium ion binding"/>
    <property type="evidence" value="ECO:0007669"/>
    <property type="project" value="InterPro"/>
</dbReference>
<evidence type="ECO:0000256" key="9">
    <source>
        <dbReference type="ARBA" id="ARBA00022840"/>
    </source>
</evidence>
<evidence type="ECO:0000256" key="2">
    <source>
        <dbReference type="ARBA" id="ARBA00004997"/>
    </source>
</evidence>